<dbReference type="Gene3D" id="3.90.550.20">
    <property type="match status" value="1"/>
</dbReference>
<dbReference type="InterPro" id="IPR051706">
    <property type="entry name" value="Glycosyltransferase_domain"/>
</dbReference>
<sequence length="380" mass="43556">MTDPATQAPQLSPSDLANNERAIAYYNEHGCDTVDKAFVLANILHTDRCVAEAARVYHIGYELHSKSPHQQPGAHILLHVSLLCQLKAGHEPSQEDMDAMKALSLPLYNYILGIQTAWTAGDLVKAARIMGNCYDEFHTGEECDRLYLEVMSRHYNEPMRNGVADARVAGSLIPRKVYLYWDKETPEEVEQNFEYHRSLPGLEIKTFNQEEAAQWLYEVYGVEARNLFLSMRHPAEAADFLRAHVIQELGGWWLDADIRIRSEEVFFNRLSQHHSHVFLLTHDHVVHNDFFGSVANSPIIGDVLLSLYRNCYLFPGLYIPYKTGPGVFERALNRTFHADFTRVRPIPSMMIYDHTVFADIIEELQVDYKHQGKSWHAVSN</sequence>
<evidence type="ECO:0000313" key="2">
    <source>
        <dbReference type="Proteomes" id="UP000631653"/>
    </source>
</evidence>
<dbReference type="EMBL" id="WOSY01000004">
    <property type="protein sequence ID" value="NHN88117.1"/>
    <property type="molecule type" value="Genomic_DNA"/>
</dbReference>
<dbReference type="SUPFAM" id="SSF53448">
    <property type="entry name" value="Nucleotide-diphospho-sugar transferases"/>
    <property type="match status" value="1"/>
</dbReference>
<comment type="caution">
    <text evidence="1">The sequence shown here is derived from an EMBL/GenBank/DDBJ whole genome shotgun (WGS) entry which is preliminary data.</text>
</comment>
<dbReference type="RefSeq" id="WP_173569408.1">
    <property type="nucleotide sequence ID" value="NZ_WOSY01000004.1"/>
</dbReference>
<proteinExistence type="predicted"/>
<evidence type="ECO:0008006" key="3">
    <source>
        <dbReference type="Google" id="ProtNLM"/>
    </source>
</evidence>
<keyword evidence="2" id="KW-1185">Reference proteome</keyword>
<dbReference type="PANTHER" id="PTHR32385">
    <property type="entry name" value="MANNOSYL PHOSPHORYLINOSITOL CERAMIDE SYNTHASE"/>
    <property type="match status" value="1"/>
</dbReference>
<dbReference type="InterPro" id="IPR029044">
    <property type="entry name" value="Nucleotide-diphossugar_trans"/>
</dbReference>
<organism evidence="1 2">
    <name type="scientific">Acetobacter conturbans</name>
    <dbReference type="NCBI Taxonomy" id="1737472"/>
    <lineage>
        <taxon>Bacteria</taxon>
        <taxon>Pseudomonadati</taxon>
        <taxon>Pseudomonadota</taxon>
        <taxon>Alphaproteobacteria</taxon>
        <taxon>Acetobacterales</taxon>
        <taxon>Acetobacteraceae</taxon>
        <taxon>Acetobacter</taxon>
    </lineage>
</organism>
<accession>A0ABX0K282</accession>
<gene>
    <name evidence="1" type="ORF">GOB81_05680</name>
</gene>
<protein>
    <recommendedName>
        <fullName evidence="3">Mannosyltransferase</fullName>
    </recommendedName>
</protein>
<evidence type="ECO:0000313" key="1">
    <source>
        <dbReference type="EMBL" id="NHN88117.1"/>
    </source>
</evidence>
<reference evidence="1 2" key="1">
    <citation type="journal article" date="2020" name="Int. J. Syst. Evol. Microbiol.">
        <title>Novel acetic acid bacteria from cider fermentations: Acetobacter conturbans sp. nov. and Acetobacter fallax sp. nov.</title>
        <authorList>
            <person name="Sombolestani A.S."/>
            <person name="Cleenwerck I."/>
            <person name="Cnockaert M."/>
            <person name="Borremans W."/>
            <person name="Wieme A.D."/>
            <person name="De Vuyst L."/>
            <person name="Vandamme P."/>
        </authorList>
    </citation>
    <scope>NUCLEOTIDE SEQUENCE [LARGE SCALE GENOMIC DNA]</scope>
    <source>
        <strain evidence="1 2">LMG 1627</strain>
    </source>
</reference>
<name>A0ABX0K282_9PROT</name>
<dbReference type="PANTHER" id="PTHR32385:SF15">
    <property type="entry name" value="INOSITOL PHOSPHOCERAMIDE MANNOSYLTRANSFERASE 1"/>
    <property type="match status" value="1"/>
</dbReference>
<dbReference type="Proteomes" id="UP000631653">
    <property type="component" value="Unassembled WGS sequence"/>
</dbReference>